<evidence type="ECO:0000256" key="2">
    <source>
        <dbReference type="ARBA" id="ARBA00022963"/>
    </source>
</evidence>
<keyword evidence="1 4" id="KW-0378">Hydrolase</keyword>
<dbReference type="InterPro" id="IPR002641">
    <property type="entry name" value="PNPLA_dom"/>
</dbReference>
<dbReference type="Gene3D" id="3.40.1090.10">
    <property type="entry name" value="Cytosolic phospholipase A2 catalytic domain"/>
    <property type="match status" value="1"/>
</dbReference>
<dbReference type="PANTHER" id="PTHR32241:SF3">
    <property type="entry name" value="PATATIN-LIKE PROTEIN 6"/>
    <property type="match status" value="1"/>
</dbReference>
<dbReference type="Proteomes" id="UP001151234">
    <property type="component" value="Unassembled WGS sequence"/>
</dbReference>
<sequence length="387" mass="42530">MRRFFRFIITLLGILVLALLAYGVTGYVYSRHVAEYEDTLQAWPERADFEAPVPIKTDDPRRVRILAIEGGALFGLADLEVLKAIEEKSGKPIYELFDFVAGSSTGAMISTLLLYPEAKSGRPMSAAEAIDAYNRLSGRILDGPLYHKILTGFGVFGPALTNDGRIAIARDMTGEARFRDLLRPVMFPAYSQKTSGLKVFRNWDETEANLFLWSLITAVTSVPSVFPAVFLAGDGPKPYFYGDPALISNEPADLAYLHARTHLPKAEEFVVVALGTVRDFSISEDTGIRGGLLQWFRPAFSLLYRGETNISRGALERHAAFESEVDISLTVLSPVVPAGTSSFDFSPDNRQRIRQAGLDFVNGNQALIDDLINILTGETAKPGRTGN</sequence>
<evidence type="ECO:0000256" key="1">
    <source>
        <dbReference type="ARBA" id="ARBA00022801"/>
    </source>
</evidence>
<name>A0A9X3ZGP2_9HYPH</name>
<gene>
    <name evidence="6" type="ORF">OQ273_09400</name>
</gene>
<comment type="caution">
    <text evidence="6">The sequence shown here is derived from an EMBL/GenBank/DDBJ whole genome shotgun (WGS) entry which is preliminary data.</text>
</comment>
<feature type="domain" description="PNPLA" evidence="5">
    <location>
        <begin position="66"/>
        <end position="256"/>
    </location>
</feature>
<comment type="caution">
    <text evidence="4">Lacks conserved residue(s) required for the propagation of feature annotation.</text>
</comment>
<dbReference type="RefSeq" id="WP_267990186.1">
    <property type="nucleotide sequence ID" value="NZ_JAPJZI010000001.1"/>
</dbReference>
<dbReference type="Pfam" id="PF01734">
    <property type="entry name" value="Patatin"/>
    <property type="match status" value="1"/>
</dbReference>
<dbReference type="EMBL" id="JAPJZI010000001">
    <property type="protein sequence ID" value="MDA5398782.1"/>
    <property type="molecule type" value="Genomic_DNA"/>
</dbReference>
<evidence type="ECO:0000313" key="6">
    <source>
        <dbReference type="EMBL" id="MDA5398782.1"/>
    </source>
</evidence>
<dbReference type="InterPro" id="IPR016035">
    <property type="entry name" value="Acyl_Trfase/lysoPLipase"/>
</dbReference>
<feature type="active site" description="Nucleophile" evidence="4">
    <location>
        <position position="104"/>
    </location>
</feature>
<accession>A0A9X3ZGP2</accession>
<protein>
    <submittedName>
        <fullName evidence="6">Patatin-like phospholipase family protein</fullName>
    </submittedName>
</protein>
<evidence type="ECO:0000259" key="5">
    <source>
        <dbReference type="PROSITE" id="PS51635"/>
    </source>
</evidence>
<feature type="active site" description="Proton acceptor" evidence="4">
    <location>
        <position position="243"/>
    </location>
</feature>
<evidence type="ECO:0000313" key="7">
    <source>
        <dbReference type="Proteomes" id="UP001151234"/>
    </source>
</evidence>
<organism evidence="6 7">
    <name type="scientific">Hoeflea prorocentri</name>
    <dbReference type="NCBI Taxonomy" id="1922333"/>
    <lineage>
        <taxon>Bacteria</taxon>
        <taxon>Pseudomonadati</taxon>
        <taxon>Pseudomonadota</taxon>
        <taxon>Alphaproteobacteria</taxon>
        <taxon>Hyphomicrobiales</taxon>
        <taxon>Rhizobiaceae</taxon>
        <taxon>Hoeflea</taxon>
    </lineage>
</organism>
<dbReference type="GO" id="GO:0016042">
    <property type="term" value="P:lipid catabolic process"/>
    <property type="evidence" value="ECO:0007669"/>
    <property type="project" value="UniProtKB-UniRule"/>
</dbReference>
<dbReference type="SUPFAM" id="SSF52151">
    <property type="entry name" value="FabD/lysophospholipase-like"/>
    <property type="match status" value="1"/>
</dbReference>
<reference evidence="6" key="1">
    <citation type="submission" date="2022-11" db="EMBL/GenBank/DDBJ databases">
        <title>Draft genome sequence of Hoeflea poritis E7-10 and Hoeflea prorocentri PM5-8, separated from scleractinian coral Porites lutea and marine dinoflagellate.</title>
        <authorList>
            <person name="Zhang G."/>
            <person name="Wei Q."/>
            <person name="Cai L."/>
        </authorList>
    </citation>
    <scope>NUCLEOTIDE SEQUENCE</scope>
    <source>
        <strain evidence="6">PM5-8</strain>
    </source>
</reference>
<keyword evidence="3 4" id="KW-0443">Lipid metabolism</keyword>
<dbReference type="AlphaFoldDB" id="A0A9X3ZGP2"/>
<keyword evidence="7" id="KW-1185">Reference proteome</keyword>
<dbReference type="PROSITE" id="PS51635">
    <property type="entry name" value="PNPLA"/>
    <property type="match status" value="1"/>
</dbReference>
<keyword evidence="2 4" id="KW-0442">Lipid degradation</keyword>
<evidence type="ECO:0000256" key="3">
    <source>
        <dbReference type="ARBA" id="ARBA00023098"/>
    </source>
</evidence>
<dbReference type="GO" id="GO:0016787">
    <property type="term" value="F:hydrolase activity"/>
    <property type="evidence" value="ECO:0007669"/>
    <property type="project" value="UniProtKB-UniRule"/>
</dbReference>
<feature type="short sequence motif" description="GXSXG" evidence="4">
    <location>
        <begin position="102"/>
        <end position="106"/>
    </location>
</feature>
<dbReference type="PANTHER" id="PTHR32241">
    <property type="entry name" value="PATATIN-LIKE PROTEIN 6"/>
    <property type="match status" value="1"/>
</dbReference>
<proteinExistence type="predicted"/>
<evidence type="ECO:0000256" key="4">
    <source>
        <dbReference type="PROSITE-ProRule" id="PRU01161"/>
    </source>
</evidence>